<protein>
    <submittedName>
        <fullName evidence="1">Uncharacterized PurR-regulated membrane protein YhhQ (DUF165 family)</fullName>
    </submittedName>
</protein>
<reference evidence="1 2" key="1">
    <citation type="submission" date="2023-08" db="EMBL/GenBank/DDBJ databases">
        <title>Functional and genomic diversity of the sorghum phyllosphere microbiome.</title>
        <authorList>
            <person name="Shade A."/>
        </authorList>
    </citation>
    <scope>NUCLEOTIDE SEQUENCE [LARGE SCALE GENOMIC DNA]</scope>
    <source>
        <strain evidence="1 2">SORGH_AS_0445</strain>
    </source>
</reference>
<evidence type="ECO:0000313" key="2">
    <source>
        <dbReference type="Proteomes" id="UP001249291"/>
    </source>
</evidence>
<name>A0ABU1HUT6_9MICO</name>
<organism evidence="1 2">
    <name type="scientific">Microbacterium foliorum</name>
    <dbReference type="NCBI Taxonomy" id="104336"/>
    <lineage>
        <taxon>Bacteria</taxon>
        <taxon>Bacillati</taxon>
        <taxon>Actinomycetota</taxon>
        <taxon>Actinomycetes</taxon>
        <taxon>Micrococcales</taxon>
        <taxon>Microbacteriaceae</taxon>
        <taxon>Microbacterium</taxon>
    </lineage>
</organism>
<accession>A0ABU1HUT6</accession>
<comment type="caution">
    <text evidence="1">The sequence shown here is derived from an EMBL/GenBank/DDBJ whole genome shotgun (WGS) entry which is preliminary data.</text>
</comment>
<dbReference type="EMBL" id="JAVIZQ010000001">
    <property type="protein sequence ID" value="MDR6143815.1"/>
    <property type="molecule type" value="Genomic_DNA"/>
</dbReference>
<dbReference type="Proteomes" id="UP001249291">
    <property type="component" value="Unassembled WGS sequence"/>
</dbReference>
<gene>
    <name evidence="1" type="ORF">QE375_003369</name>
</gene>
<proteinExistence type="predicted"/>
<keyword evidence="2" id="KW-1185">Reference proteome</keyword>
<evidence type="ECO:0000313" key="1">
    <source>
        <dbReference type="EMBL" id="MDR6143815.1"/>
    </source>
</evidence>
<dbReference type="RefSeq" id="WP_309693357.1">
    <property type="nucleotide sequence ID" value="NZ_JAVIZQ010000001.1"/>
</dbReference>
<sequence>MDPVEHRDFFAVLFASFASVLVGAMPTHTHRHAEESVQGVLDLRPRAVIASTSAAVQADVAHWERETNH</sequence>